<evidence type="ECO:0000259" key="1">
    <source>
        <dbReference type="PROSITE" id="PS50994"/>
    </source>
</evidence>
<feature type="domain" description="Integrase catalytic" evidence="1">
    <location>
        <begin position="73"/>
        <end position="291"/>
    </location>
</feature>
<reference evidence="2 3" key="1">
    <citation type="submission" date="2022-10" db="EMBL/GenBank/DDBJ databases">
        <title>High-quality genome sequences of two octocoral-associated bacteria, Endozoicomonas euniceicola EF212 and Endozoicomonas gorgoniicola PS125.</title>
        <authorList>
            <person name="Chiou Y.-J."/>
            <person name="Chen Y.-H."/>
        </authorList>
    </citation>
    <scope>NUCLEOTIDE SEQUENCE [LARGE SCALE GENOMIC DNA]</scope>
    <source>
        <strain evidence="2 3">PS125</strain>
    </source>
</reference>
<dbReference type="EMBL" id="JAPFCC010000001">
    <property type="protein sequence ID" value="MCW7555103.1"/>
    <property type="molecule type" value="Genomic_DNA"/>
</dbReference>
<dbReference type="InterPro" id="IPR036397">
    <property type="entry name" value="RNaseH_sf"/>
</dbReference>
<comment type="caution">
    <text evidence="2">The sequence shown here is derived from an EMBL/GenBank/DDBJ whole genome shotgun (WGS) entry which is preliminary data.</text>
</comment>
<dbReference type="PROSITE" id="PS50994">
    <property type="entry name" value="INTEGRASE"/>
    <property type="match status" value="1"/>
</dbReference>
<dbReference type="Gene3D" id="3.30.420.10">
    <property type="entry name" value="Ribonuclease H-like superfamily/Ribonuclease H"/>
    <property type="match status" value="1"/>
</dbReference>
<accession>A0ABT3N194</accession>
<name>A0ABT3N194_9GAMM</name>
<dbReference type="InterPro" id="IPR001584">
    <property type="entry name" value="Integrase_cat-core"/>
</dbReference>
<gene>
    <name evidence="2" type="ORF">NX722_21250</name>
</gene>
<dbReference type="RefSeq" id="WP_262564872.1">
    <property type="nucleotide sequence ID" value="NZ_JAPFCC010000001.1"/>
</dbReference>
<sequence>MKQVCHALWQDHYLLDPDAKTDERRYQHNRISEANFYRWIHILIPDLEIIKRDVGKWAFGKDFNPLYGKSTDLVIAPGQIYFIDATPTDVYLASEFELIKNVSPGKLTLYIEVDVFSGMIVGYHISYGAPCYAKAQETQFCSFIRKSFLGSLIGIDINDEEWSSHHVCSCTCADKAELISAKKDDINFIFNIASADSCPPYRGDSKGLVESILKLFNHELFQRLPGAVTKRVIDRGDKEPSEEATITYTDAHRLVIDLIIFLNNRLIDRQYFTQAMSKAGVEPTPIALWKWGLENCHGFAIDSAEYDQRLLYTSLSERVEASLNDEVTAHIPLARTVS</sequence>
<evidence type="ECO:0000313" key="3">
    <source>
        <dbReference type="Proteomes" id="UP001209854"/>
    </source>
</evidence>
<protein>
    <recommendedName>
        <fullName evidence="1">Integrase catalytic domain-containing protein</fullName>
    </recommendedName>
</protein>
<dbReference type="Proteomes" id="UP001209854">
    <property type="component" value="Unassembled WGS sequence"/>
</dbReference>
<organism evidence="2 3">
    <name type="scientific">Endozoicomonas gorgoniicola</name>
    <dbReference type="NCBI Taxonomy" id="1234144"/>
    <lineage>
        <taxon>Bacteria</taxon>
        <taxon>Pseudomonadati</taxon>
        <taxon>Pseudomonadota</taxon>
        <taxon>Gammaproteobacteria</taxon>
        <taxon>Oceanospirillales</taxon>
        <taxon>Endozoicomonadaceae</taxon>
        <taxon>Endozoicomonas</taxon>
    </lineage>
</organism>
<proteinExistence type="predicted"/>
<keyword evidence="3" id="KW-1185">Reference proteome</keyword>
<evidence type="ECO:0000313" key="2">
    <source>
        <dbReference type="EMBL" id="MCW7555103.1"/>
    </source>
</evidence>